<feature type="transmembrane region" description="Helical" evidence="9">
    <location>
        <begin position="122"/>
        <end position="143"/>
    </location>
</feature>
<dbReference type="EMBL" id="QGGV01000002">
    <property type="protein sequence ID" value="PWK57565.1"/>
    <property type="molecule type" value="Genomic_DNA"/>
</dbReference>
<keyword evidence="4" id="KW-0997">Cell inner membrane</keyword>
<feature type="transmembrane region" description="Helical" evidence="9">
    <location>
        <begin position="287"/>
        <end position="308"/>
    </location>
</feature>
<dbReference type="AlphaFoldDB" id="A0A316GBH4"/>
<feature type="transmembrane region" description="Helical" evidence="9">
    <location>
        <begin position="52"/>
        <end position="75"/>
    </location>
</feature>
<feature type="transmembrane region" description="Helical" evidence="9">
    <location>
        <begin position="237"/>
        <end position="266"/>
    </location>
</feature>
<feature type="transmembrane region" description="Helical" evidence="9">
    <location>
        <begin position="314"/>
        <end position="333"/>
    </location>
</feature>
<keyword evidence="11" id="KW-1185">Reference proteome</keyword>
<evidence type="ECO:0000256" key="3">
    <source>
        <dbReference type="ARBA" id="ARBA00022475"/>
    </source>
</evidence>
<evidence type="ECO:0000256" key="1">
    <source>
        <dbReference type="ARBA" id="ARBA00004429"/>
    </source>
</evidence>
<keyword evidence="3" id="KW-1003">Cell membrane</keyword>
<dbReference type="KEGG" id="salo:EF888_13120"/>
<accession>A0A316GBH4</accession>
<dbReference type="InterPro" id="IPR007272">
    <property type="entry name" value="Sulf_transp_TsuA/YedE"/>
</dbReference>
<feature type="transmembrane region" description="Helical" evidence="9">
    <location>
        <begin position="12"/>
        <end position="31"/>
    </location>
</feature>
<feature type="transmembrane region" description="Helical" evidence="9">
    <location>
        <begin position="163"/>
        <end position="186"/>
    </location>
</feature>
<dbReference type="Proteomes" id="UP000245390">
    <property type="component" value="Unassembled WGS sequence"/>
</dbReference>
<evidence type="ECO:0000256" key="2">
    <source>
        <dbReference type="ARBA" id="ARBA00022448"/>
    </source>
</evidence>
<evidence type="ECO:0000256" key="6">
    <source>
        <dbReference type="ARBA" id="ARBA00022989"/>
    </source>
</evidence>
<evidence type="ECO:0000256" key="9">
    <source>
        <dbReference type="SAM" id="Phobius"/>
    </source>
</evidence>
<feature type="transmembrane region" description="Helical" evidence="9">
    <location>
        <begin position="87"/>
        <end position="110"/>
    </location>
</feature>
<dbReference type="Pfam" id="PF04143">
    <property type="entry name" value="Sulf_transp"/>
    <property type="match status" value="1"/>
</dbReference>
<feature type="transmembrane region" description="Helical" evidence="9">
    <location>
        <begin position="193"/>
        <end position="217"/>
    </location>
</feature>
<gene>
    <name evidence="10" type="ORF">C8D95_102210</name>
</gene>
<keyword evidence="6 9" id="KW-1133">Transmembrane helix</keyword>
<name>A0A316GBH4_9RHOB</name>
<dbReference type="OrthoDB" id="5342349at2"/>
<dbReference type="PANTHER" id="PTHR30574:SF1">
    <property type="entry name" value="SULPHUR TRANSPORT DOMAIN-CONTAINING PROTEIN"/>
    <property type="match status" value="1"/>
</dbReference>
<proteinExistence type="inferred from homology"/>
<keyword evidence="7 9" id="KW-0472">Membrane</keyword>
<evidence type="ECO:0000256" key="5">
    <source>
        <dbReference type="ARBA" id="ARBA00022692"/>
    </source>
</evidence>
<comment type="similarity">
    <text evidence="8">Belongs to the TsuA/YedE (TC 9.B.102) family.</text>
</comment>
<keyword evidence="5 9" id="KW-0812">Transmembrane</keyword>
<keyword evidence="2" id="KW-0813">Transport</keyword>
<dbReference type="GO" id="GO:0005886">
    <property type="term" value="C:plasma membrane"/>
    <property type="evidence" value="ECO:0007669"/>
    <property type="project" value="UniProtKB-SubCell"/>
</dbReference>
<evidence type="ECO:0000313" key="11">
    <source>
        <dbReference type="Proteomes" id="UP000245390"/>
    </source>
</evidence>
<protein>
    <submittedName>
        <fullName evidence="10">Sulfur transporter</fullName>
    </submittedName>
</protein>
<dbReference type="PANTHER" id="PTHR30574">
    <property type="entry name" value="INNER MEMBRANE PROTEIN YEDE"/>
    <property type="match status" value="1"/>
</dbReference>
<reference evidence="10 11" key="1">
    <citation type="submission" date="2018-05" db="EMBL/GenBank/DDBJ databases">
        <title>Genomic Encyclopedia of Type Strains, Phase IV (KMG-IV): sequencing the most valuable type-strain genomes for metagenomic binning, comparative biology and taxonomic classification.</title>
        <authorList>
            <person name="Goeker M."/>
        </authorList>
    </citation>
    <scope>NUCLEOTIDE SEQUENCE [LARGE SCALE GENOMIC DNA]</scope>
    <source>
        <strain evidence="10 11">DSM 103371</strain>
    </source>
</reference>
<evidence type="ECO:0000256" key="7">
    <source>
        <dbReference type="ARBA" id="ARBA00023136"/>
    </source>
</evidence>
<sequence>MFFETFDTDLTPVFASVILGGLLGVVFGIAAQISRFCLRRGMVAGPDRRQALGTWLTALIVALLGTQLAVAAGWIDFSDHRLHVADLPFVAVIVGGLIFGAGMVLTRGCVSRLTVLSATGNLRAVTVIVLFAVVAHSALKGLLSPVRVALGTPTIGLGDAASLSGLPGGAPVWTALLALGLAAVVWRSGARPLHLAMAAVIGALIPLGWIGTGWFLLDEFDPIPLISLSFTQPWADTLFWTIASTSIPAGFSTGLVGGVLVGAFLSAAARRELRLESFETPAQTLRYAGGASLMGLGGVLAGGCTVGAGLSGSASLSVAALIALGSIMAGARLTDALLTRGRASAGAVLAAE</sequence>
<evidence type="ECO:0000313" key="10">
    <source>
        <dbReference type="EMBL" id="PWK57565.1"/>
    </source>
</evidence>
<evidence type="ECO:0000256" key="8">
    <source>
        <dbReference type="ARBA" id="ARBA00035655"/>
    </source>
</evidence>
<evidence type="ECO:0000256" key="4">
    <source>
        <dbReference type="ARBA" id="ARBA00022519"/>
    </source>
</evidence>
<comment type="caution">
    <text evidence="10">The sequence shown here is derived from an EMBL/GenBank/DDBJ whole genome shotgun (WGS) entry which is preliminary data.</text>
</comment>
<organism evidence="10 11">
    <name type="scientific">Silicimonas algicola</name>
    <dbReference type="NCBI Taxonomy" id="1826607"/>
    <lineage>
        <taxon>Bacteria</taxon>
        <taxon>Pseudomonadati</taxon>
        <taxon>Pseudomonadota</taxon>
        <taxon>Alphaproteobacteria</taxon>
        <taxon>Rhodobacterales</taxon>
        <taxon>Paracoccaceae</taxon>
    </lineage>
</organism>
<comment type="subcellular location">
    <subcellularLocation>
        <location evidence="1">Cell inner membrane</location>
        <topology evidence="1">Multi-pass membrane protein</topology>
    </subcellularLocation>
</comment>
<dbReference type="RefSeq" id="WP_109758164.1">
    <property type="nucleotide sequence ID" value="NZ_CP034588.1"/>
</dbReference>